<dbReference type="OrthoDB" id="77878at2759"/>
<keyword evidence="2" id="KW-0812">Transmembrane</keyword>
<dbReference type="InterPro" id="IPR008547">
    <property type="entry name" value="DUF829_TMEM53"/>
</dbReference>
<dbReference type="Pfam" id="PF05705">
    <property type="entry name" value="DUF829"/>
    <property type="match status" value="2"/>
</dbReference>
<evidence type="ECO:0000256" key="1">
    <source>
        <dbReference type="ARBA" id="ARBA00004126"/>
    </source>
</evidence>
<dbReference type="GO" id="GO:0031965">
    <property type="term" value="C:nuclear membrane"/>
    <property type="evidence" value="ECO:0007669"/>
    <property type="project" value="UniProtKB-SubCell"/>
</dbReference>
<dbReference type="AlphaFoldDB" id="A0A8J2PEN2"/>
<dbReference type="EMBL" id="CAJVCH010490321">
    <property type="protein sequence ID" value="CAG7820797.1"/>
    <property type="molecule type" value="Genomic_DNA"/>
</dbReference>
<keyword evidence="3" id="KW-1133">Transmembrane helix</keyword>
<name>A0A8J2PEN2_9HEXA</name>
<comment type="subcellular location">
    <subcellularLocation>
        <location evidence="6">Endomembrane system</location>
        <topology evidence="6">Single-pass membrane protein</topology>
    </subcellularLocation>
    <subcellularLocation>
        <location evidence="1">Nucleus membrane</location>
    </subcellularLocation>
</comment>
<dbReference type="Proteomes" id="UP000708208">
    <property type="component" value="Unassembled WGS sequence"/>
</dbReference>
<organism evidence="7 8">
    <name type="scientific">Allacma fusca</name>
    <dbReference type="NCBI Taxonomy" id="39272"/>
    <lineage>
        <taxon>Eukaryota</taxon>
        <taxon>Metazoa</taxon>
        <taxon>Ecdysozoa</taxon>
        <taxon>Arthropoda</taxon>
        <taxon>Hexapoda</taxon>
        <taxon>Collembola</taxon>
        <taxon>Symphypleona</taxon>
        <taxon>Sminthuridae</taxon>
        <taxon>Allacma</taxon>
    </lineage>
</organism>
<comment type="caution">
    <text evidence="7">The sequence shown here is derived from an EMBL/GenBank/DDBJ whole genome shotgun (WGS) entry which is preliminary data.</text>
</comment>
<dbReference type="PANTHER" id="PTHR12265:SF30">
    <property type="entry name" value="TRANSMEMBRANE PROTEIN 53"/>
    <property type="match status" value="1"/>
</dbReference>
<keyword evidence="4" id="KW-0472">Membrane</keyword>
<evidence type="ECO:0000256" key="6">
    <source>
        <dbReference type="ARBA" id="ARBA00037847"/>
    </source>
</evidence>
<dbReference type="PANTHER" id="PTHR12265">
    <property type="entry name" value="TRANSMEMBRANE PROTEIN 53"/>
    <property type="match status" value="1"/>
</dbReference>
<evidence type="ECO:0008006" key="9">
    <source>
        <dbReference type="Google" id="ProtNLM"/>
    </source>
</evidence>
<evidence type="ECO:0000313" key="8">
    <source>
        <dbReference type="Proteomes" id="UP000708208"/>
    </source>
</evidence>
<sequence>MSVPSEFESSLGFQIKYPGDFNQNENSCAKAISRPDIESQGDDKSIVVVLLGWFGADYKNLAKYSEIYLQRGCVVLECITPVSVLTYNKKKLHVVARHVIVTLEEYHLDSKCFFGIRHPIAAAITSLWMLDTFWGFNLLSMNVCYSGERYENPFETEKKTTSEPFPLYDWLPRLCRTRNHAFLFLYSEKDEITPWEQVERIATVLENRGNSVMLVKFEGSRHVAHFRNFPVEYVEDIWLFLQGRMETNDKPAIVWD</sequence>
<keyword evidence="5" id="KW-0539">Nucleus</keyword>
<keyword evidence="8" id="KW-1185">Reference proteome</keyword>
<evidence type="ECO:0000256" key="4">
    <source>
        <dbReference type="ARBA" id="ARBA00023136"/>
    </source>
</evidence>
<evidence type="ECO:0000256" key="5">
    <source>
        <dbReference type="ARBA" id="ARBA00023242"/>
    </source>
</evidence>
<proteinExistence type="predicted"/>
<evidence type="ECO:0000256" key="3">
    <source>
        <dbReference type="ARBA" id="ARBA00022989"/>
    </source>
</evidence>
<protein>
    <recommendedName>
        <fullName evidence="9">Transmembrane protein 53</fullName>
    </recommendedName>
</protein>
<accession>A0A8J2PEN2</accession>
<evidence type="ECO:0000256" key="2">
    <source>
        <dbReference type="ARBA" id="ARBA00022692"/>
    </source>
</evidence>
<evidence type="ECO:0000313" key="7">
    <source>
        <dbReference type="EMBL" id="CAG7820797.1"/>
    </source>
</evidence>
<gene>
    <name evidence="7" type="ORF">AFUS01_LOCUS31168</name>
</gene>
<reference evidence="7" key="1">
    <citation type="submission" date="2021-06" db="EMBL/GenBank/DDBJ databases">
        <authorList>
            <person name="Hodson N. C."/>
            <person name="Mongue J. A."/>
            <person name="Jaron S. K."/>
        </authorList>
    </citation>
    <scope>NUCLEOTIDE SEQUENCE</scope>
</reference>